<reference evidence="7 8" key="1">
    <citation type="journal article" date="2021" name="Commun. Biol.">
        <title>The genome of Shorea leprosula (Dipterocarpaceae) highlights the ecological relevance of drought in aseasonal tropical rainforests.</title>
        <authorList>
            <person name="Ng K.K.S."/>
            <person name="Kobayashi M.J."/>
            <person name="Fawcett J.A."/>
            <person name="Hatakeyama M."/>
            <person name="Paape T."/>
            <person name="Ng C.H."/>
            <person name="Ang C.C."/>
            <person name="Tnah L.H."/>
            <person name="Lee C.T."/>
            <person name="Nishiyama T."/>
            <person name="Sese J."/>
            <person name="O'Brien M.J."/>
            <person name="Copetti D."/>
            <person name="Mohd Noor M.I."/>
            <person name="Ong R.C."/>
            <person name="Putra M."/>
            <person name="Sireger I.Z."/>
            <person name="Indrioko S."/>
            <person name="Kosugi Y."/>
            <person name="Izuno A."/>
            <person name="Isagi Y."/>
            <person name="Lee S.L."/>
            <person name="Shimizu K.K."/>
        </authorList>
    </citation>
    <scope>NUCLEOTIDE SEQUENCE [LARGE SCALE GENOMIC DNA]</scope>
    <source>
        <strain evidence="7">214</strain>
    </source>
</reference>
<evidence type="ECO:0000256" key="2">
    <source>
        <dbReference type="ARBA" id="ARBA00022730"/>
    </source>
</evidence>
<evidence type="ECO:0000256" key="5">
    <source>
        <dbReference type="ARBA" id="ARBA00056903"/>
    </source>
</evidence>
<dbReference type="GO" id="GO:0003729">
    <property type="term" value="F:mRNA binding"/>
    <property type="evidence" value="ECO:0007669"/>
    <property type="project" value="UniProtKB-ARBA"/>
</dbReference>
<comment type="caution">
    <text evidence="7">The sequence shown here is derived from an EMBL/GenBank/DDBJ whole genome shotgun (WGS) entry which is preliminary data.</text>
</comment>
<dbReference type="AlphaFoldDB" id="A0AAV5JEA4"/>
<dbReference type="InterPro" id="IPR001857">
    <property type="entry name" value="Ribosomal_bL19"/>
</dbReference>
<dbReference type="PANTHER" id="PTHR15680">
    <property type="entry name" value="RIBOSOMAL PROTEIN L19"/>
    <property type="match status" value="1"/>
</dbReference>
<evidence type="ECO:0000256" key="4">
    <source>
        <dbReference type="ARBA" id="ARBA00023274"/>
    </source>
</evidence>
<dbReference type="GO" id="GO:1990904">
    <property type="term" value="C:ribonucleoprotein complex"/>
    <property type="evidence" value="ECO:0007669"/>
    <property type="project" value="UniProtKB-KW"/>
</dbReference>
<dbReference type="FunFam" id="2.30.30.790:FF:000004">
    <property type="entry name" value="50S ribosomal protein L19, chloroplastic"/>
    <property type="match status" value="1"/>
</dbReference>
<comment type="similarity">
    <text evidence="1">Belongs to the bacterial ribosomal protein bL19 family.</text>
</comment>
<dbReference type="NCBIfam" id="TIGR01024">
    <property type="entry name" value="rplS_bact"/>
    <property type="match status" value="1"/>
</dbReference>
<protein>
    <recommendedName>
        <fullName evidence="9">Ribosomal protein L19</fullName>
    </recommendedName>
</protein>
<comment type="function">
    <text evidence="5">Located at the 30S-50S ribosomal subunit interface and binds directly to 23S ribosomal RNA.</text>
</comment>
<feature type="region of interest" description="Disordered" evidence="6">
    <location>
        <begin position="72"/>
        <end position="122"/>
    </location>
</feature>
<evidence type="ECO:0000313" key="7">
    <source>
        <dbReference type="EMBL" id="GKV10801.1"/>
    </source>
</evidence>
<dbReference type="PANTHER" id="PTHR15680:SF10">
    <property type="entry name" value="LARGE RIBOSOMAL SUBUNIT PROTEIN BL19CY-RELATED"/>
    <property type="match status" value="1"/>
</dbReference>
<evidence type="ECO:0000313" key="8">
    <source>
        <dbReference type="Proteomes" id="UP001054252"/>
    </source>
</evidence>
<proteinExistence type="inferred from homology"/>
<dbReference type="EMBL" id="BPVZ01000032">
    <property type="protein sequence ID" value="GKV10801.1"/>
    <property type="molecule type" value="Genomic_DNA"/>
</dbReference>
<keyword evidence="8" id="KW-1185">Reference proteome</keyword>
<dbReference type="GO" id="GO:0019843">
    <property type="term" value="F:rRNA binding"/>
    <property type="evidence" value="ECO:0007669"/>
    <property type="project" value="UniProtKB-KW"/>
</dbReference>
<organism evidence="7 8">
    <name type="scientific">Rubroshorea leprosula</name>
    <dbReference type="NCBI Taxonomy" id="152421"/>
    <lineage>
        <taxon>Eukaryota</taxon>
        <taxon>Viridiplantae</taxon>
        <taxon>Streptophyta</taxon>
        <taxon>Embryophyta</taxon>
        <taxon>Tracheophyta</taxon>
        <taxon>Spermatophyta</taxon>
        <taxon>Magnoliopsida</taxon>
        <taxon>eudicotyledons</taxon>
        <taxon>Gunneridae</taxon>
        <taxon>Pentapetalae</taxon>
        <taxon>rosids</taxon>
        <taxon>malvids</taxon>
        <taxon>Malvales</taxon>
        <taxon>Dipterocarpaceae</taxon>
        <taxon>Rubroshorea</taxon>
    </lineage>
</organism>
<dbReference type="PRINTS" id="PR00061">
    <property type="entry name" value="RIBOSOMALL19"/>
</dbReference>
<keyword evidence="2" id="KW-0694">RNA-binding</keyword>
<name>A0AAV5JEA4_9ROSI</name>
<dbReference type="Gene3D" id="2.30.30.790">
    <property type="match status" value="1"/>
</dbReference>
<dbReference type="InterPro" id="IPR008991">
    <property type="entry name" value="Translation_prot_SH3-like_sf"/>
</dbReference>
<keyword evidence="3" id="KW-0689">Ribosomal protein</keyword>
<dbReference type="Proteomes" id="UP001054252">
    <property type="component" value="Unassembled WGS sequence"/>
</dbReference>
<sequence>MGSQLLPQALLMVPRNPTQSPCHVNKLGFFLSRASSPLITAHVSVSGLRLNNPVGSIFSAFSRRDFVVRAESTPEGEVEADEASSEEAEVKAEAGEEAEAEEGLEGKVEEVEEDENAKEPRKPRIKLGEIMGILNTRAIEASQTERPIPDLRTGDIVEIKFAVPQNRRRLATYKGIVMSKQNAGVHTTIRIRRIIAGIGVEIVFPVYSPNIKEIKVVSHRKVRKARLYYLREKLPRLSTFK</sequence>
<evidence type="ECO:0008006" key="9">
    <source>
        <dbReference type="Google" id="ProtNLM"/>
    </source>
</evidence>
<gene>
    <name evidence="7" type="ORF">SLEP1_g22114</name>
</gene>
<dbReference type="SUPFAM" id="SSF50104">
    <property type="entry name" value="Translation proteins SH3-like domain"/>
    <property type="match status" value="1"/>
</dbReference>
<evidence type="ECO:0000256" key="6">
    <source>
        <dbReference type="SAM" id="MobiDB-lite"/>
    </source>
</evidence>
<evidence type="ECO:0000256" key="1">
    <source>
        <dbReference type="ARBA" id="ARBA00005781"/>
    </source>
</evidence>
<feature type="compositionally biased region" description="Acidic residues" evidence="6">
    <location>
        <begin position="74"/>
        <end position="87"/>
    </location>
</feature>
<dbReference type="Pfam" id="PF01245">
    <property type="entry name" value="Ribosomal_L19"/>
    <property type="match status" value="1"/>
</dbReference>
<keyword evidence="4" id="KW-0687">Ribonucleoprotein</keyword>
<evidence type="ECO:0000256" key="3">
    <source>
        <dbReference type="ARBA" id="ARBA00022980"/>
    </source>
</evidence>
<keyword evidence="2" id="KW-0699">rRNA-binding</keyword>
<dbReference type="GO" id="GO:0003735">
    <property type="term" value="F:structural constituent of ribosome"/>
    <property type="evidence" value="ECO:0007669"/>
    <property type="project" value="InterPro"/>
</dbReference>
<dbReference type="GO" id="GO:0006412">
    <property type="term" value="P:translation"/>
    <property type="evidence" value="ECO:0007669"/>
    <property type="project" value="InterPro"/>
</dbReference>
<dbReference type="InterPro" id="IPR038657">
    <property type="entry name" value="Ribosomal_bL19_sf"/>
</dbReference>
<dbReference type="GO" id="GO:0005840">
    <property type="term" value="C:ribosome"/>
    <property type="evidence" value="ECO:0007669"/>
    <property type="project" value="UniProtKB-KW"/>
</dbReference>
<accession>A0AAV5JEA4</accession>